<accession>A0A8J3BRR4</accession>
<reference evidence="1" key="2">
    <citation type="submission" date="2020-09" db="EMBL/GenBank/DDBJ databases">
        <authorList>
            <person name="Sun Q."/>
            <person name="Ohkuma M."/>
        </authorList>
    </citation>
    <scope>NUCLEOTIDE SEQUENCE</scope>
    <source>
        <strain evidence="1">JCM 3091</strain>
    </source>
</reference>
<keyword evidence="2" id="KW-1185">Reference proteome</keyword>
<name>A0A8J3BRR4_9ACTN</name>
<dbReference type="AlphaFoldDB" id="A0A8J3BRR4"/>
<gene>
    <name evidence="1" type="ORF">GCM10010124_26180</name>
</gene>
<protein>
    <submittedName>
        <fullName evidence="1">Uncharacterized protein</fullName>
    </submittedName>
</protein>
<evidence type="ECO:0000313" key="2">
    <source>
        <dbReference type="Proteomes" id="UP000662200"/>
    </source>
</evidence>
<organism evidence="1 2">
    <name type="scientific">Pilimelia terevasa</name>
    <dbReference type="NCBI Taxonomy" id="53372"/>
    <lineage>
        <taxon>Bacteria</taxon>
        <taxon>Bacillati</taxon>
        <taxon>Actinomycetota</taxon>
        <taxon>Actinomycetes</taxon>
        <taxon>Micromonosporales</taxon>
        <taxon>Micromonosporaceae</taxon>
        <taxon>Pilimelia</taxon>
    </lineage>
</organism>
<dbReference type="RefSeq" id="WP_189114567.1">
    <property type="nucleotide sequence ID" value="NZ_BMQC01000008.1"/>
</dbReference>
<sequence length="111" mass="12167">MAQDFCVETGCDQFGQAAGYWQGRRGDDNPARPRPRLCRDHYLDRFGAEFVRFEVTGAARIVDVRTRESVPAPGVVELDPVATNIRMLVGMGYGRVVEDKPAGKPAGAKKA</sequence>
<comment type="caution">
    <text evidence="1">The sequence shown here is derived from an EMBL/GenBank/DDBJ whole genome shotgun (WGS) entry which is preliminary data.</text>
</comment>
<reference evidence="1" key="1">
    <citation type="journal article" date="2014" name="Int. J. Syst. Evol. Microbiol.">
        <title>Complete genome sequence of Corynebacterium casei LMG S-19264T (=DSM 44701T), isolated from a smear-ripened cheese.</title>
        <authorList>
            <consortium name="US DOE Joint Genome Institute (JGI-PGF)"/>
            <person name="Walter F."/>
            <person name="Albersmeier A."/>
            <person name="Kalinowski J."/>
            <person name="Ruckert C."/>
        </authorList>
    </citation>
    <scope>NUCLEOTIDE SEQUENCE</scope>
    <source>
        <strain evidence="1">JCM 3091</strain>
    </source>
</reference>
<dbReference type="EMBL" id="BMQC01000008">
    <property type="protein sequence ID" value="GGK32158.1"/>
    <property type="molecule type" value="Genomic_DNA"/>
</dbReference>
<dbReference type="Proteomes" id="UP000662200">
    <property type="component" value="Unassembled WGS sequence"/>
</dbReference>
<proteinExistence type="predicted"/>
<evidence type="ECO:0000313" key="1">
    <source>
        <dbReference type="EMBL" id="GGK32158.1"/>
    </source>
</evidence>